<protein>
    <submittedName>
        <fullName evidence="1">DNA-binding protein</fullName>
    </submittedName>
</protein>
<evidence type="ECO:0000313" key="1">
    <source>
        <dbReference type="EMBL" id="XBV85865.1"/>
    </source>
</evidence>
<organism evidence="1">
    <name type="scientific">Deinococcus sonorensis KR-87</name>
    <dbReference type="NCBI Taxonomy" id="694439"/>
    <lineage>
        <taxon>Bacteria</taxon>
        <taxon>Thermotogati</taxon>
        <taxon>Deinococcota</taxon>
        <taxon>Deinococci</taxon>
        <taxon>Deinococcales</taxon>
        <taxon>Deinococcaceae</taxon>
        <taxon>Deinococcus</taxon>
    </lineage>
</organism>
<dbReference type="RefSeq" id="WP_350243908.1">
    <property type="nucleotide sequence ID" value="NZ_CP158299.1"/>
</dbReference>
<name>A0AAU7UBV7_9DEIO</name>
<sequence length="111" mass="12191">MSHHIDLSIPKQVQANAKKGLDLHQQHGFGGTEVGEHMAEQLAAGGSLSAEEVRHVARYFPRHAHDNLKQTGEDGGKPSAGYVAWLLWGGDEGRKWSENLVERLDKQEADA</sequence>
<dbReference type="GO" id="GO:0003677">
    <property type="term" value="F:DNA binding"/>
    <property type="evidence" value="ECO:0007669"/>
    <property type="project" value="UniProtKB-KW"/>
</dbReference>
<gene>
    <name evidence="1" type="ORF">ABOD76_06050</name>
</gene>
<dbReference type="KEGG" id="dsc:ABOD76_06050"/>
<dbReference type="EMBL" id="CP158299">
    <property type="protein sequence ID" value="XBV85865.1"/>
    <property type="molecule type" value="Genomic_DNA"/>
</dbReference>
<keyword evidence="1" id="KW-0238">DNA-binding</keyword>
<dbReference type="AlphaFoldDB" id="A0AAU7UBV7"/>
<accession>A0AAU7UBV7</accession>
<proteinExistence type="predicted"/>
<reference evidence="1" key="1">
    <citation type="submission" date="2024-06" db="EMBL/GenBank/DDBJ databases">
        <title>Draft Genome Sequence of Deinococcus sonorensis Type Strain KR-87, a Biofilm Producing Representative of the Genus Deinococcus.</title>
        <authorList>
            <person name="Boren L.S."/>
            <person name="Grosso R.A."/>
            <person name="Hugenberg-Cox A.N."/>
            <person name="Hill J.T.E."/>
            <person name="Albert C.M."/>
            <person name="Tuohy J.M."/>
        </authorList>
    </citation>
    <scope>NUCLEOTIDE SEQUENCE</scope>
    <source>
        <strain evidence="1">KR-87</strain>
    </source>
</reference>